<dbReference type="GO" id="GO:0008270">
    <property type="term" value="F:zinc ion binding"/>
    <property type="evidence" value="ECO:0007669"/>
    <property type="project" value="InterPro"/>
</dbReference>
<dbReference type="Pfam" id="PF08600">
    <property type="entry name" value="NuBaID_C"/>
    <property type="match status" value="1"/>
</dbReference>
<dbReference type="InterPro" id="IPR013909">
    <property type="entry name" value="NuBaID_C"/>
</dbReference>
<sequence>MTASRVSRVVRLRTDAILSFVSAVSDRSQKIFSELDHILFEYEENNVRRPPEAATDAFTRFRKCCESYAVCILIVYLLDFSSISDRKFAKEMLHLVKSAHGKRCYYRRTHDPKFLCMPRLHSRHDLFNGFIHRLSSLAMVKEQIKKLSLVPLSVLEMESQELQAILSNVSFESTPSEAEVLLALCGWSAFKEPEIGGLQCSCCSRKLDLSCFTYSVPSHLNKSIELLASSSEQNIFQYWRIALKELALQNSRESAEKSPLGLIERLNEVEACWNDLLNGPES</sequence>
<evidence type="ECO:0000313" key="2">
    <source>
        <dbReference type="EMBL" id="KFD72843.1"/>
    </source>
</evidence>
<dbReference type="Proteomes" id="UP000030758">
    <property type="component" value="Unassembled WGS sequence"/>
</dbReference>
<protein>
    <recommendedName>
        <fullName evidence="1">NuBaID C-terminal domain-containing protein</fullName>
    </recommendedName>
</protein>
<reference evidence="2" key="1">
    <citation type="journal article" date="2014" name="Nat. Genet.">
        <title>Genome and transcriptome of the porcine whipworm Trichuris suis.</title>
        <authorList>
            <person name="Jex A.R."/>
            <person name="Nejsum P."/>
            <person name="Schwarz E.M."/>
            <person name="Hu L."/>
            <person name="Young N.D."/>
            <person name="Hall R.S."/>
            <person name="Korhonen P.K."/>
            <person name="Liao S."/>
            <person name="Thamsborg S."/>
            <person name="Xia J."/>
            <person name="Xu P."/>
            <person name="Wang S."/>
            <person name="Scheerlinck J.P."/>
            <person name="Hofmann A."/>
            <person name="Sternberg P.W."/>
            <person name="Wang J."/>
            <person name="Gasser R.B."/>
        </authorList>
    </citation>
    <scope>NUCLEOTIDE SEQUENCE [LARGE SCALE GENOMIC DNA]</scope>
    <source>
        <strain evidence="2">DCEP-RM93F</strain>
    </source>
</reference>
<dbReference type="AlphaFoldDB" id="A0A085NTP7"/>
<name>A0A085NTP7_9BILA</name>
<gene>
    <name evidence="2" type="ORF">M514_12394</name>
</gene>
<accession>A0A085NTP7</accession>
<evidence type="ECO:0000259" key="1">
    <source>
        <dbReference type="Pfam" id="PF08600"/>
    </source>
</evidence>
<dbReference type="EMBL" id="KL367475">
    <property type="protein sequence ID" value="KFD72843.1"/>
    <property type="molecule type" value="Genomic_DNA"/>
</dbReference>
<organism evidence="2">
    <name type="scientific">Trichuris suis</name>
    <name type="common">pig whipworm</name>
    <dbReference type="NCBI Taxonomy" id="68888"/>
    <lineage>
        <taxon>Eukaryota</taxon>
        <taxon>Metazoa</taxon>
        <taxon>Ecdysozoa</taxon>
        <taxon>Nematoda</taxon>
        <taxon>Enoplea</taxon>
        <taxon>Dorylaimia</taxon>
        <taxon>Trichinellida</taxon>
        <taxon>Trichuridae</taxon>
        <taxon>Trichuris</taxon>
    </lineage>
</organism>
<feature type="domain" description="NuBaID C-terminal" evidence="1">
    <location>
        <begin position="181"/>
        <end position="214"/>
    </location>
</feature>
<proteinExistence type="predicted"/>